<dbReference type="AlphaFoldDB" id="A0A409Y7R9"/>
<dbReference type="PANTHER" id="PTHR12992:SF45">
    <property type="entry name" value="NUDIX HYDROLASE DOMAIN-CONTAINING PROTEIN"/>
    <property type="match status" value="1"/>
</dbReference>
<dbReference type="GO" id="GO:0010945">
    <property type="term" value="F:coenzyme A diphosphatase activity"/>
    <property type="evidence" value="ECO:0007669"/>
    <property type="project" value="InterPro"/>
</dbReference>
<gene>
    <name evidence="2" type="ORF">CVT24_009332</name>
</gene>
<dbReference type="EMBL" id="NHTK01001368">
    <property type="protein sequence ID" value="PPQ99142.1"/>
    <property type="molecule type" value="Genomic_DNA"/>
</dbReference>
<dbReference type="PROSITE" id="PS51462">
    <property type="entry name" value="NUDIX"/>
    <property type="match status" value="1"/>
</dbReference>
<evidence type="ECO:0000313" key="3">
    <source>
        <dbReference type="Proteomes" id="UP000284842"/>
    </source>
</evidence>
<dbReference type="InterPro" id="IPR045121">
    <property type="entry name" value="CoAse"/>
</dbReference>
<dbReference type="PANTHER" id="PTHR12992">
    <property type="entry name" value="NUDIX HYDROLASE"/>
    <property type="match status" value="1"/>
</dbReference>
<dbReference type="InParanoid" id="A0A409Y7R9"/>
<dbReference type="Proteomes" id="UP000284842">
    <property type="component" value="Unassembled WGS sequence"/>
</dbReference>
<dbReference type="Gene3D" id="3.90.79.10">
    <property type="entry name" value="Nucleoside Triphosphate Pyrophosphohydrolase"/>
    <property type="match status" value="1"/>
</dbReference>
<protein>
    <recommendedName>
        <fullName evidence="1">Nudix hydrolase domain-containing protein</fullName>
    </recommendedName>
</protein>
<name>A0A409Y7R9_9AGAR</name>
<proteinExistence type="predicted"/>
<comment type="caution">
    <text evidence="2">The sequence shown here is derived from an EMBL/GenBank/DDBJ whole genome shotgun (WGS) entry which is preliminary data.</text>
</comment>
<dbReference type="Pfam" id="PF00293">
    <property type="entry name" value="NUDIX"/>
    <property type="match status" value="1"/>
</dbReference>
<dbReference type="SUPFAM" id="SSF55811">
    <property type="entry name" value="Nudix"/>
    <property type="match status" value="1"/>
</dbReference>
<evidence type="ECO:0000313" key="2">
    <source>
        <dbReference type="EMBL" id="PPQ99142.1"/>
    </source>
</evidence>
<evidence type="ECO:0000259" key="1">
    <source>
        <dbReference type="PROSITE" id="PS51462"/>
    </source>
</evidence>
<dbReference type="InterPro" id="IPR000086">
    <property type="entry name" value="NUDIX_hydrolase_dom"/>
</dbReference>
<dbReference type="STRING" id="181874.A0A409Y7R9"/>
<dbReference type="InterPro" id="IPR015797">
    <property type="entry name" value="NUDIX_hydrolase-like_dom_sf"/>
</dbReference>
<organism evidence="2 3">
    <name type="scientific">Panaeolus cyanescens</name>
    <dbReference type="NCBI Taxonomy" id="181874"/>
    <lineage>
        <taxon>Eukaryota</taxon>
        <taxon>Fungi</taxon>
        <taxon>Dikarya</taxon>
        <taxon>Basidiomycota</taxon>
        <taxon>Agaricomycotina</taxon>
        <taxon>Agaricomycetes</taxon>
        <taxon>Agaricomycetidae</taxon>
        <taxon>Agaricales</taxon>
        <taxon>Agaricineae</taxon>
        <taxon>Galeropsidaceae</taxon>
        <taxon>Panaeolus</taxon>
    </lineage>
</organism>
<dbReference type="OrthoDB" id="10260614at2759"/>
<keyword evidence="3" id="KW-1185">Reference proteome</keyword>
<sequence>MESSTTPKLILDNLSDKSRACISNLQTYFQSQKGLDLSHTKFKLAAVLVLLYEQDGLLRVLLTTRSKLLRTHAGQTALPGGKKDPADPNLIATAFREAHEEVSLPDPCESVFFLGTLDPFISLHKLLVTPVVAYLSDSSLLSTLKAADGEVSQIFSHPLEAILDPSVCLSENLVAKGSEDWPYEDELYNTSDSVVAMLNNTSYRMHRFRTSASPIKGLTADILIRTAQIGYNKPPVYERYAPNQLQHIMDVIQAITSP</sequence>
<accession>A0A409Y7R9</accession>
<dbReference type="GO" id="GO:0015938">
    <property type="term" value="P:coenzyme A catabolic process"/>
    <property type="evidence" value="ECO:0007669"/>
    <property type="project" value="TreeGrafter"/>
</dbReference>
<feature type="domain" description="Nudix hydrolase" evidence="1">
    <location>
        <begin position="42"/>
        <end position="188"/>
    </location>
</feature>
<dbReference type="CDD" id="cd03426">
    <property type="entry name" value="NUDIX_CoAse_Nudt7"/>
    <property type="match status" value="1"/>
</dbReference>
<reference evidence="2 3" key="1">
    <citation type="journal article" date="2018" name="Evol. Lett.">
        <title>Horizontal gene cluster transfer increased hallucinogenic mushroom diversity.</title>
        <authorList>
            <person name="Reynolds H.T."/>
            <person name="Vijayakumar V."/>
            <person name="Gluck-Thaler E."/>
            <person name="Korotkin H.B."/>
            <person name="Matheny P.B."/>
            <person name="Slot J.C."/>
        </authorList>
    </citation>
    <scope>NUCLEOTIDE SEQUENCE [LARGE SCALE GENOMIC DNA]</scope>
    <source>
        <strain evidence="2 3">2629</strain>
    </source>
</reference>